<dbReference type="InterPro" id="IPR023606">
    <property type="entry name" value="CoA-Trfase_III_dom_1_sf"/>
</dbReference>
<organism evidence="2 3">
    <name type="scientific">Microbacterium pseudoresistens</name>
    <dbReference type="NCBI Taxonomy" id="640634"/>
    <lineage>
        <taxon>Bacteria</taxon>
        <taxon>Bacillati</taxon>
        <taxon>Actinomycetota</taxon>
        <taxon>Actinomycetes</taxon>
        <taxon>Micrococcales</taxon>
        <taxon>Microbacteriaceae</taxon>
        <taxon>Microbacterium</taxon>
    </lineage>
</organism>
<dbReference type="Gene3D" id="3.30.1540.10">
    <property type="entry name" value="formyl-coa transferase, domain 3"/>
    <property type="match status" value="1"/>
</dbReference>
<evidence type="ECO:0000313" key="2">
    <source>
        <dbReference type="EMBL" id="NYD54488.1"/>
    </source>
</evidence>
<protein>
    <submittedName>
        <fullName evidence="2">Crotonobetainyl-CoA:carnitine CoA-transferase CaiB-like acyl-CoA transferase</fullName>
    </submittedName>
</protein>
<dbReference type="Proteomes" id="UP000552045">
    <property type="component" value="Unassembled WGS sequence"/>
</dbReference>
<comment type="caution">
    <text evidence="2">The sequence shown here is derived from an EMBL/GenBank/DDBJ whole genome shotgun (WGS) entry which is preliminary data.</text>
</comment>
<dbReference type="PANTHER" id="PTHR48207:SF3">
    <property type="entry name" value="SUCCINATE--HYDROXYMETHYLGLUTARATE COA-TRANSFERASE"/>
    <property type="match status" value="1"/>
</dbReference>
<dbReference type="EMBL" id="JACCBH010000001">
    <property type="protein sequence ID" value="NYD54488.1"/>
    <property type="molecule type" value="Genomic_DNA"/>
</dbReference>
<dbReference type="InterPro" id="IPR003673">
    <property type="entry name" value="CoA-Trfase_fam_III"/>
</dbReference>
<name>A0A7Y9JNE8_9MICO</name>
<sequence>MIDIASGLSAMNGILAALIERGRTGRGRRIEVSLFATAISGLGTVIASASAGGGNPRAWGSAHPSIVPYRAFATSDGYVVLGATNDPMYERLLRALDLEDFDQEDWRVNAGRVRDREVLEQMLAARVRELSAEEVMGRLRKHRVLVAPVRTPDEAARGEQARALGLIVDDDGLLVARSPLSTNGTRLLHSAPALGAHTEEVLAELRMIREEAAR</sequence>
<gene>
    <name evidence="2" type="ORF">BKA02_001543</name>
</gene>
<evidence type="ECO:0000256" key="1">
    <source>
        <dbReference type="ARBA" id="ARBA00022679"/>
    </source>
</evidence>
<proteinExistence type="predicted"/>
<keyword evidence="1 2" id="KW-0808">Transferase</keyword>
<keyword evidence="3" id="KW-1185">Reference proteome</keyword>
<dbReference type="InterPro" id="IPR050483">
    <property type="entry name" value="CoA-transferase_III_domain"/>
</dbReference>
<dbReference type="PANTHER" id="PTHR48207">
    <property type="entry name" value="SUCCINATE--HYDROXYMETHYLGLUTARATE COA-TRANSFERASE"/>
    <property type="match status" value="1"/>
</dbReference>
<accession>A0A7Y9JNE8</accession>
<evidence type="ECO:0000313" key="3">
    <source>
        <dbReference type="Proteomes" id="UP000552045"/>
    </source>
</evidence>
<dbReference type="SUPFAM" id="SSF89796">
    <property type="entry name" value="CoA-transferase family III (CaiB/BaiF)"/>
    <property type="match status" value="1"/>
</dbReference>
<dbReference type="InterPro" id="IPR044855">
    <property type="entry name" value="CoA-Trfase_III_dom3_sf"/>
</dbReference>
<reference evidence="2 3" key="1">
    <citation type="submission" date="2020-07" db="EMBL/GenBank/DDBJ databases">
        <title>Sequencing the genomes of 1000 actinobacteria strains.</title>
        <authorList>
            <person name="Klenk H.-P."/>
        </authorList>
    </citation>
    <scope>NUCLEOTIDE SEQUENCE [LARGE SCALE GENOMIC DNA]</scope>
    <source>
        <strain evidence="2 3">DSM 22185</strain>
    </source>
</reference>
<dbReference type="Gene3D" id="3.40.50.10540">
    <property type="entry name" value="Crotonobetainyl-coa:carnitine coa-transferase, domain 1"/>
    <property type="match status" value="1"/>
</dbReference>
<dbReference type="AlphaFoldDB" id="A0A7Y9JNE8"/>
<dbReference type="Pfam" id="PF02515">
    <property type="entry name" value="CoA_transf_3"/>
    <property type="match status" value="1"/>
</dbReference>
<dbReference type="GO" id="GO:0008410">
    <property type="term" value="F:CoA-transferase activity"/>
    <property type="evidence" value="ECO:0007669"/>
    <property type="project" value="TreeGrafter"/>
</dbReference>